<dbReference type="HOGENOM" id="CLU_2717620_0_0_5"/>
<dbReference type="STRING" id="1486262.TM49_19130"/>
<dbReference type="PATRIC" id="fig|1486262.3.peg.3958"/>
<proteinExistence type="predicted"/>
<dbReference type="KEGG" id="mey:TM49_19130"/>
<protein>
    <submittedName>
        <fullName evidence="1">Uncharacterized protein</fullName>
    </submittedName>
</protein>
<reference evidence="1 2" key="1">
    <citation type="journal article" date="2015" name="Genome Announc.">
        <title>Complete genome sequence of Martelella endophytica YC6887, which has antifungal activity associated with a halophyte.</title>
        <authorList>
            <person name="Khan A."/>
            <person name="Khan H."/>
            <person name="Chung E.J."/>
            <person name="Hossain M.T."/>
            <person name="Chung Y.R."/>
        </authorList>
    </citation>
    <scope>NUCLEOTIDE SEQUENCE [LARGE SCALE GENOMIC DNA]</scope>
    <source>
        <strain evidence="1">YC6887</strain>
    </source>
</reference>
<keyword evidence="2" id="KW-1185">Reference proteome</keyword>
<evidence type="ECO:0000313" key="2">
    <source>
        <dbReference type="Proteomes" id="UP000032611"/>
    </source>
</evidence>
<dbReference type="AlphaFoldDB" id="A0A0D5LTJ0"/>
<organism evidence="1 2">
    <name type="scientific">Martelella endophytica</name>
    <dbReference type="NCBI Taxonomy" id="1486262"/>
    <lineage>
        <taxon>Bacteria</taxon>
        <taxon>Pseudomonadati</taxon>
        <taxon>Pseudomonadota</taxon>
        <taxon>Alphaproteobacteria</taxon>
        <taxon>Hyphomicrobiales</taxon>
        <taxon>Aurantimonadaceae</taxon>
        <taxon>Martelella</taxon>
    </lineage>
</organism>
<name>A0A0D5LTJ0_MAREN</name>
<dbReference type="EMBL" id="CP010803">
    <property type="protein sequence ID" value="AJY47300.1"/>
    <property type="molecule type" value="Genomic_DNA"/>
</dbReference>
<sequence length="72" mass="8081">MLDTRIQAVWQGRAISLRQFNALIRLDARIQSEHDSCGEARGGINIRLQGFASVLRRGPGGTRLFFRPDISN</sequence>
<gene>
    <name evidence="1" type="ORF">TM49_19130</name>
</gene>
<dbReference type="Proteomes" id="UP000032611">
    <property type="component" value="Chromosome"/>
</dbReference>
<accession>A0A0D5LTJ0</accession>
<evidence type="ECO:0000313" key="1">
    <source>
        <dbReference type="EMBL" id="AJY47300.1"/>
    </source>
</evidence>